<evidence type="ECO:0000313" key="10">
    <source>
        <dbReference type="Proteomes" id="UP001501599"/>
    </source>
</evidence>
<gene>
    <name evidence="9" type="ORF">GCM10009846_17910</name>
</gene>
<comment type="subcellular location">
    <subcellularLocation>
        <location evidence="1">Cytoplasm</location>
    </subcellularLocation>
</comment>
<keyword evidence="4" id="KW-0963">Cytoplasm</keyword>
<organism evidence="9 10">
    <name type="scientific">Agrococcus versicolor</name>
    <dbReference type="NCBI Taxonomy" id="501482"/>
    <lineage>
        <taxon>Bacteria</taxon>
        <taxon>Bacillati</taxon>
        <taxon>Actinomycetota</taxon>
        <taxon>Actinomycetes</taxon>
        <taxon>Micrococcales</taxon>
        <taxon>Microbacteriaceae</taxon>
        <taxon>Agrococcus</taxon>
    </lineage>
</organism>
<keyword evidence="5" id="KW-0132">Cell division</keyword>
<reference evidence="9 10" key="1">
    <citation type="journal article" date="2019" name="Int. J. Syst. Evol. Microbiol.">
        <title>The Global Catalogue of Microorganisms (GCM) 10K type strain sequencing project: providing services to taxonomists for standard genome sequencing and annotation.</title>
        <authorList>
            <consortium name="The Broad Institute Genomics Platform"/>
            <consortium name="The Broad Institute Genome Sequencing Center for Infectious Disease"/>
            <person name="Wu L."/>
            <person name="Ma J."/>
        </authorList>
    </citation>
    <scope>NUCLEOTIDE SEQUENCE [LARGE SCALE GENOMIC DNA]</scope>
    <source>
        <strain evidence="9 10">JCM 16026</strain>
    </source>
</reference>
<name>A0ABN3ARM3_9MICO</name>
<evidence type="ECO:0000256" key="3">
    <source>
        <dbReference type="ARBA" id="ARBA00018787"/>
    </source>
</evidence>
<evidence type="ECO:0000256" key="7">
    <source>
        <dbReference type="ARBA" id="ARBA00023306"/>
    </source>
</evidence>
<evidence type="ECO:0000256" key="1">
    <source>
        <dbReference type="ARBA" id="ARBA00004496"/>
    </source>
</evidence>
<comment type="similarity">
    <text evidence="2">Belongs to the DivIVA family.</text>
</comment>
<evidence type="ECO:0000256" key="4">
    <source>
        <dbReference type="ARBA" id="ARBA00022490"/>
    </source>
</evidence>
<evidence type="ECO:0000256" key="5">
    <source>
        <dbReference type="ARBA" id="ARBA00022618"/>
    </source>
</evidence>
<proteinExistence type="inferred from homology"/>
<comment type="caution">
    <text evidence="9">The sequence shown here is derived from an EMBL/GenBank/DDBJ whole genome shotgun (WGS) entry which is preliminary data.</text>
</comment>
<dbReference type="NCBIfam" id="TIGR03544">
    <property type="entry name" value="DivI1A_domain"/>
    <property type="match status" value="2"/>
</dbReference>
<dbReference type="InterPro" id="IPR007793">
    <property type="entry name" value="DivIVA_fam"/>
</dbReference>
<keyword evidence="6" id="KW-0175">Coiled coil</keyword>
<evidence type="ECO:0000256" key="6">
    <source>
        <dbReference type="ARBA" id="ARBA00023054"/>
    </source>
</evidence>
<evidence type="ECO:0000256" key="8">
    <source>
        <dbReference type="ARBA" id="ARBA00031737"/>
    </source>
</evidence>
<evidence type="ECO:0000256" key="2">
    <source>
        <dbReference type="ARBA" id="ARBA00009008"/>
    </source>
</evidence>
<dbReference type="Gene3D" id="6.10.250.660">
    <property type="match status" value="2"/>
</dbReference>
<keyword evidence="7" id="KW-0131">Cell cycle</keyword>
<protein>
    <recommendedName>
        <fullName evidence="3">Cell wall synthesis protein Wag31</fullName>
    </recommendedName>
    <alternativeName>
        <fullName evidence="8">Antigen 84</fullName>
    </alternativeName>
</protein>
<dbReference type="PANTHER" id="PTHR35794:SF2">
    <property type="entry name" value="CELL DIVISION PROTEIN DIVIVA"/>
    <property type="match status" value="1"/>
</dbReference>
<keyword evidence="10" id="KW-1185">Reference proteome</keyword>
<dbReference type="PANTHER" id="PTHR35794">
    <property type="entry name" value="CELL DIVISION PROTEIN DIVIVA"/>
    <property type="match status" value="1"/>
</dbReference>
<dbReference type="InterPro" id="IPR019933">
    <property type="entry name" value="DivIVA_domain"/>
</dbReference>
<sequence>MFTKIAKASVRSATRGKVEEVARCVVMATAQPTRRARGYRRSMDPLQPWSTDDYVNHTFSVTRFRLGYDQDEVDNFLDRCVAQLRVHRGERGQDPQEAIDAMRAAAEDRSQGWFARRTTKWIVKTMESMPTTVPDALPITSSEVASHTFTTTRMRDGYDAAEVDEVLDRLIADLAELEGGGRA</sequence>
<evidence type="ECO:0000313" key="9">
    <source>
        <dbReference type="EMBL" id="GAA2173938.1"/>
    </source>
</evidence>
<accession>A0ABN3ARM3</accession>
<dbReference type="Proteomes" id="UP001501599">
    <property type="component" value="Unassembled WGS sequence"/>
</dbReference>
<dbReference type="EMBL" id="BAAAQT010000006">
    <property type="protein sequence ID" value="GAA2173938.1"/>
    <property type="molecule type" value="Genomic_DNA"/>
</dbReference>